<feature type="transmembrane region" description="Helical" evidence="1">
    <location>
        <begin position="31"/>
        <end position="56"/>
    </location>
</feature>
<sequence>MKKNFNQGVLRKIKERALRPRPRWEFLFKNYAIWAGAVLALLVAGLAFAVILHMFLNNDWDLYRQTGSGFLAFLFLIIPYVWLLFLAILIALVYYDLRHTKKGYRLTLSTIIAAAFLASVILGGLFYNLGLGGQIDDLCSERIPFYNALLQHRILLWHNPLNGLLAGVIIKVEGGDIFLLKDLGQTTWRVLGADAQKPTRLEIVPGLRVKILGEVIGQQEFKATAIRPLVGPGGPTMLHFLPPHR</sequence>
<dbReference type="EMBL" id="PFEA01000004">
    <property type="protein sequence ID" value="PJE60086.1"/>
    <property type="molecule type" value="Genomic_DNA"/>
</dbReference>
<keyword evidence="1" id="KW-1133">Transmembrane helix</keyword>
<keyword evidence="1" id="KW-0472">Membrane</keyword>
<gene>
    <name evidence="2" type="ORF">COU85_00160</name>
</gene>
<comment type="caution">
    <text evidence="2">The sequence shown here is derived from an EMBL/GenBank/DDBJ whole genome shotgun (WGS) entry which is preliminary data.</text>
</comment>
<keyword evidence="1" id="KW-0812">Transmembrane</keyword>
<evidence type="ECO:0000256" key="1">
    <source>
        <dbReference type="SAM" id="Phobius"/>
    </source>
</evidence>
<evidence type="ECO:0000313" key="2">
    <source>
        <dbReference type="EMBL" id="PJE60086.1"/>
    </source>
</evidence>
<feature type="transmembrane region" description="Helical" evidence="1">
    <location>
        <begin position="106"/>
        <end position="127"/>
    </location>
</feature>
<dbReference type="Proteomes" id="UP000231086">
    <property type="component" value="Unassembled WGS sequence"/>
</dbReference>
<dbReference type="AlphaFoldDB" id="A0A2M8KJI7"/>
<organism evidence="2 3">
    <name type="scientific">Candidatus Portnoybacteria bacterium CG10_big_fil_rev_8_21_14_0_10_44_7</name>
    <dbReference type="NCBI Taxonomy" id="1974816"/>
    <lineage>
        <taxon>Bacteria</taxon>
        <taxon>Candidatus Portnoyibacteriota</taxon>
    </lineage>
</organism>
<feature type="transmembrane region" description="Helical" evidence="1">
    <location>
        <begin position="68"/>
        <end position="94"/>
    </location>
</feature>
<proteinExistence type="predicted"/>
<accession>A0A2M8KJI7</accession>
<name>A0A2M8KJI7_9BACT</name>
<evidence type="ECO:0000313" key="3">
    <source>
        <dbReference type="Proteomes" id="UP000231086"/>
    </source>
</evidence>
<protein>
    <submittedName>
        <fullName evidence="2">Uncharacterized protein</fullName>
    </submittedName>
</protein>
<reference evidence="3" key="1">
    <citation type="submission" date="2017-09" db="EMBL/GenBank/DDBJ databases">
        <title>Depth-based differentiation of microbial function through sediment-hosted aquifers and enrichment of novel symbionts in the deep terrestrial subsurface.</title>
        <authorList>
            <person name="Probst A.J."/>
            <person name="Ladd B."/>
            <person name="Jarett J.K."/>
            <person name="Geller-Mcgrath D.E."/>
            <person name="Sieber C.M.K."/>
            <person name="Emerson J.B."/>
            <person name="Anantharaman K."/>
            <person name="Thomas B.C."/>
            <person name="Malmstrom R."/>
            <person name="Stieglmeier M."/>
            <person name="Klingl A."/>
            <person name="Woyke T."/>
            <person name="Ryan C.M."/>
            <person name="Banfield J.F."/>
        </authorList>
    </citation>
    <scope>NUCLEOTIDE SEQUENCE [LARGE SCALE GENOMIC DNA]</scope>
</reference>